<comment type="caution">
    <text evidence="2">The sequence shown here is derived from an EMBL/GenBank/DDBJ whole genome shotgun (WGS) entry which is preliminary data.</text>
</comment>
<feature type="region of interest" description="Disordered" evidence="1">
    <location>
        <begin position="1"/>
        <end position="29"/>
    </location>
</feature>
<evidence type="ECO:0000313" key="2">
    <source>
        <dbReference type="EMBL" id="GIY34137.1"/>
    </source>
</evidence>
<dbReference type="EMBL" id="BPLR01009730">
    <property type="protein sequence ID" value="GIY34137.1"/>
    <property type="molecule type" value="Genomic_DNA"/>
</dbReference>
<accession>A0AAV4SNK5</accession>
<dbReference type="AlphaFoldDB" id="A0AAV4SNK5"/>
<sequence>MDSRPPAIRRTRARPRWMPSTPANSRSRLQVHKSAHRWRWTLHSGAKSRGFNIRMGLMGREAIMSCSEQDSICCENCYGVSSVADMRNLVNVSVNVFVSKEGPLTVSILSPYLNERN</sequence>
<protein>
    <submittedName>
        <fullName evidence="2">Uncharacterized protein</fullName>
    </submittedName>
</protein>
<gene>
    <name evidence="2" type="ORF">CEXT_776951</name>
</gene>
<organism evidence="2 3">
    <name type="scientific">Caerostris extrusa</name>
    <name type="common">Bark spider</name>
    <name type="synonym">Caerostris bankana</name>
    <dbReference type="NCBI Taxonomy" id="172846"/>
    <lineage>
        <taxon>Eukaryota</taxon>
        <taxon>Metazoa</taxon>
        <taxon>Ecdysozoa</taxon>
        <taxon>Arthropoda</taxon>
        <taxon>Chelicerata</taxon>
        <taxon>Arachnida</taxon>
        <taxon>Araneae</taxon>
        <taxon>Araneomorphae</taxon>
        <taxon>Entelegynae</taxon>
        <taxon>Araneoidea</taxon>
        <taxon>Araneidae</taxon>
        <taxon>Caerostris</taxon>
    </lineage>
</organism>
<reference evidence="2 3" key="1">
    <citation type="submission" date="2021-06" db="EMBL/GenBank/DDBJ databases">
        <title>Caerostris extrusa draft genome.</title>
        <authorList>
            <person name="Kono N."/>
            <person name="Arakawa K."/>
        </authorList>
    </citation>
    <scope>NUCLEOTIDE SEQUENCE [LARGE SCALE GENOMIC DNA]</scope>
</reference>
<name>A0AAV4SNK5_CAEEX</name>
<keyword evidence="3" id="KW-1185">Reference proteome</keyword>
<proteinExistence type="predicted"/>
<evidence type="ECO:0000256" key="1">
    <source>
        <dbReference type="SAM" id="MobiDB-lite"/>
    </source>
</evidence>
<dbReference type="Proteomes" id="UP001054945">
    <property type="component" value="Unassembled WGS sequence"/>
</dbReference>
<evidence type="ECO:0000313" key="3">
    <source>
        <dbReference type="Proteomes" id="UP001054945"/>
    </source>
</evidence>